<dbReference type="Proteomes" id="UP000694393">
    <property type="component" value="Unplaced"/>
</dbReference>
<keyword evidence="2" id="KW-1185">Reference proteome</keyword>
<reference evidence="1" key="2">
    <citation type="submission" date="2025-09" db="UniProtKB">
        <authorList>
            <consortium name="Ensembl"/>
        </authorList>
    </citation>
    <scope>IDENTIFICATION</scope>
</reference>
<dbReference type="AlphaFoldDB" id="A0A8C8SSP3"/>
<dbReference type="Ensembl" id="ENSPCET00000024812.1">
    <property type="protein sequence ID" value="ENSPCEP00000024013.1"/>
    <property type="gene ID" value="ENSPCEG00000018175.1"/>
</dbReference>
<accession>A0A8C8SSP3</accession>
<protein>
    <submittedName>
        <fullName evidence="1">Uncharacterized protein</fullName>
    </submittedName>
</protein>
<evidence type="ECO:0000313" key="1">
    <source>
        <dbReference type="Ensembl" id="ENSPCEP00000024013.1"/>
    </source>
</evidence>
<reference evidence="1" key="1">
    <citation type="submission" date="2025-08" db="UniProtKB">
        <authorList>
            <consortium name="Ensembl"/>
        </authorList>
    </citation>
    <scope>IDENTIFICATION</scope>
</reference>
<evidence type="ECO:0000313" key="2">
    <source>
        <dbReference type="Proteomes" id="UP000694393"/>
    </source>
</evidence>
<sequence>NAGLRIIQVTAPAWEPGRRRVRRNLEQNQRMGIMWNNRFHTASTQRSHHTPYRCFAGSPSTQRLEWGLRVCGTYKLFEELLEGGAGDWPWDTKSFPCWPPAPTKTQPSIIFVRPAQLVCGLRRKLRGLKTQKVPELDCRPWHR</sequence>
<name>A0A8C8SSP3_9SAUR</name>
<organism evidence="1 2">
    <name type="scientific">Pelusios castaneus</name>
    <name type="common">West African mud turtle</name>
    <dbReference type="NCBI Taxonomy" id="367368"/>
    <lineage>
        <taxon>Eukaryota</taxon>
        <taxon>Metazoa</taxon>
        <taxon>Chordata</taxon>
        <taxon>Craniata</taxon>
        <taxon>Vertebrata</taxon>
        <taxon>Euteleostomi</taxon>
        <taxon>Archelosauria</taxon>
        <taxon>Testudinata</taxon>
        <taxon>Testudines</taxon>
        <taxon>Pleurodira</taxon>
        <taxon>Pelomedusidae</taxon>
        <taxon>Pelusios</taxon>
    </lineage>
</organism>
<proteinExistence type="predicted"/>